<proteinExistence type="predicted"/>
<feature type="domain" description="Aminoglycoside phosphotransferase" evidence="1">
    <location>
        <begin position="39"/>
        <end position="259"/>
    </location>
</feature>
<comment type="caution">
    <text evidence="2">The sequence shown here is derived from an EMBL/GenBank/DDBJ whole genome shotgun (WGS) entry which is preliminary data.</text>
</comment>
<accession>K1Z4E3</accession>
<gene>
    <name evidence="2" type="ORF">ACD_71C00233G0003</name>
</gene>
<protein>
    <recommendedName>
        <fullName evidence="1">Aminoglycoside phosphotransferase domain-containing protein</fullName>
    </recommendedName>
</protein>
<dbReference type="AlphaFoldDB" id="K1Z4E3"/>
<dbReference type="EMBL" id="AMFJ01028964">
    <property type="protein sequence ID" value="EKD44116.1"/>
    <property type="molecule type" value="Genomic_DNA"/>
</dbReference>
<dbReference type="SUPFAM" id="SSF56112">
    <property type="entry name" value="Protein kinase-like (PK-like)"/>
    <property type="match status" value="1"/>
</dbReference>
<evidence type="ECO:0000313" key="2">
    <source>
        <dbReference type="EMBL" id="EKD44116.1"/>
    </source>
</evidence>
<name>K1Z4E3_9BACT</name>
<dbReference type="InterPro" id="IPR002575">
    <property type="entry name" value="Aminoglycoside_PTrfase"/>
</dbReference>
<sequence>MNTPDINSATENGQNFRESGIVHLSEAKDFLVGKWFQVKSIRQPWRNVFAVIESGKWQFAFKLASTPWVGERLKNEVSWNIELNKILELSGDTNSFIIPKIFESGEWNGLPYYISEYFPGAFINNRTPEDCEILESWLERIVDCNLFFLSLEDDKLNFYRDRDFTNIADYTDRGARRIESWVEDIPERDLSLLMEQITALKKGFVFGVNHGDFIPWHMIMQGEKFVLIDGEHGSTKTLRYYDISYFYHRVYTALQNPTLAKKYLKILINRLPQAEKELFEKQFPKVLASRIIGGYFDAKHDGTSYDIHDQLQEKFLNDSYK</sequence>
<dbReference type="Pfam" id="PF01636">
    <property type="entry name" value="APH"/>
    <property type="match status" value="1"/>
</dbReference>
<dbReference type="InterPro" id="IPR011009">
    <property type="entry name" value="Kinase-like_dom_sf"/>
</dbReference>
<organism evidence="2">
    <name type="scientific">uncultured bacterium</name>
    <name type="common">gcode 4</name>
    <dbReference type="NCBI Taxonomy" id="1234023"/>
    <lineage>
        <taxon>Bacteria</taxon>
        <taxon>environmental samples</taxon>
    </lineage>
</organism>
<reference evidence="2" key="1">
    <citation type="journal article" date="2012" name="Science">
        <title>Fermentation, hydrogen, and sulfur metabolism in multiple uncultivated bacterial phyla.</title>
        <authorList>
            <person name="Wrighton K.C."/>
            <person name="Thomas B.C."/>
            <person name="Sharon I."/>
            <person name="Miller C.S."/>
            <person name="Castelle C.J."/>
            <person name="VerBerkmoes N.C."/>
            <person name="Wilkins M.J."/>
            <person name="Hettich R.L."/>
            <person name="Lipton M.S."/>
            <person name="Williams K.H."/>
            <person name="Long P.E."/>
            <person name="Banfield J.F."/>
        </authorList>
    </citation>
    <scope>NUCLEOTIDE SEQUENCE [LARGE SCALE GENOMIC DNA]</scope>
</reference>
<evidence type="ECO:0000259" key="1">
    <source>
        <dbReference type="Pfam" id="PF01636"/>
    </source>
</evidence>